<dbReference type="RefSeq" id="WP_156989865.1">
    <property type="nucleotide sequence ID" value="NZ_VWXL01000019.1"/>
</dbReference>
<dbReference type="Proteomes" id="UP000469440">
    <property type="component" value="Unassembled WGS sequence"/>
</dbReference>
<proteinExistence type="predicted"/>
<dbReference type="OrthoDB" id="1683857at2"/>
<dbReference type="AlphaFoldDB" id="A0A6N8HX96"/>
<dbReference type="EMBL" id="VWXL01000019">
    <property type="protein sequence ID" value="MVB10127.1"/>
    <property type="molecule type" value="Genomic_DNA"/>
</dbReference>
<gene>
    <name evidence="1" type="ORF">CAFE_08040</name>
</gene>
<protein>
    <submittedName>
        <fullName evidence="1">Uncharacterized protein</fullName>
    </submittedName>
</protein>
<comment type="caution">
    <text evidence="1">The sequence shown here is derived from an EMBL/GenBank/DDBJ whole genome shotgun (WGS) entry which is preliminary data.</text>
</comment>
<evidence type="ECO:0000313" key="2">
    <source>
        <dbReference type="Proteomes" id="UP000469440"/>
    </source>
</evidence>
<accession>A0A6N8HX96</accession>
<organism evidence="1 2">
    <name type="scientific">Caproicibacter fermentans</name>
    <dbReference type="NCBI Taxonomy" id="2576756"/>
    <lineage>
        <taxon>Bacteria</taxon>
        <taxon>Bacillati</taxon>
        <taxon>Bacillota</taxon>
        <taxon>Clostridia</taxon>
        <taxon>Eubacteriales</taxon>
        <taxon>Acutalibacteraceae</taxon>
        <taxon>Caproicibacter</taxon>
    </lineage>
</organism>
<sequence length="82" mass="9599">MSCKRYVDVIARFYEDGRLLPLAIWWADGVMYEIDRVLDVRPAASLKAGGAGIRYTCRIQGREKYLWREQDRWFVEAKQNAG</sequence>
<keyword evidence="2" id="KW-1185">Reference proteome</keyword>
<evidence type="ECO:0000313" key="1">
    <source>
        <dbReference type="EMBL" id="MVB10127.1"/>
    </source>
</evidence>
<name>A0A6N8HX96_9FIRM</name>
<reference evidence="1 2" key="1">
    <citation type="submission" date="2019-09" db="EMBL/GenBank/DDBJ databases">
        <title>Genome sequence of Clostridium sp. EA1.</title>
        <authorList>
            <person name="Poehlein A."/>
            <person name="Bengelsdorf F.R."/>
            <person name="Daniel R."/>
        </authorList>
    </citation>
    <scope>NUCLEOTIDE SEQUENCE [LARGE SCALE GENOMIC DNA]</scope>
    <source>
        <strain evidence="1 2">EA1</strain>
    </source>
</reference>